<evidence type="ECO:0008006" key="3">
    <source>
        <dbReference type="Google" id="ProtNLM"/>
    </source>
</evidence>
<evidence type="ECO:0000313" key="1">
    <source>
        <dbReference type="EMBL" id="TWT59559.1"/>
    </source>
</evidence>
<dbReference type="Proteomes" id="UP000316095">
    <property type="component" value="Unassembled WGS sequence"/>
</dbReference>
<dbReference type="EMBL" id="SJPG01000001">
    <property type="protein sequence ID" value="TWT59559.1"/>
    <property type="molecule type" value="Genomic_DNA"/>
</dbReference>
<comment type="caution">
    <text evidence="1">The sequence shown here is derived from an EMBL/GenBank/DDBJ whole genome shotgun (WGS) entry which is preliminary data.</text>
</comment>
<accession>A0A5C5XA29</accession>
<organism evidence="1 2">
    <name type="scientific">Rubinisphaera italica</name>
    <dbReference type="NCBI Taxonomy" id="2527969"/>
    <lineage>
        <taxon>Bacteria</taxon>
        <taxon>Pseudomonadati</taxon>
        <taxon>Planctomycetota</taxon>
        <taxon>Planctomycetia</taxon>
        <taxon>Planctomycetales</taxon>
        <taxon>Planctomycetaceae</taxon>
        <taxon>Rubinisphaera</taxon>
    </lineage>
</organism>
<dbReference type="AlphaFoldDB" id="A0A5C5XA29"/>
<sequence length="526" mass="58641">MSSSRAAEPATIITARDEFTIPFRYDQELLSRLQAREVVLFVSVDEGRSWNEAATQPIDHQEFQFEPTGEGEYWFSVSIRDSGRRLHPDPKKSPPGLKVVVDRQNPELQLQLTRESGGRVGLSWKIKDAHADVETLILEFRNTSADDWKMVYIAKAMSGQTAWKIQPGQLPEVRGQVFDTAGNVTQNLVVLGELPVEPKPIQKKSKPVSNIENISEPHEELSLPVLQPVDKPNPESVANDAMPLIIPKQVKVGEKPQAPTLPSFPSPSVEPQISSVPMLTAPMQTPAFEAVPQQSTYSMPETYPYQAIIPAPINKIEGVRSRHVNGHQFHIDYQVAGVGPSGVGAVELFITQDNGQQWWRYGVDADLKSPMEVSVPKDGRYGFHFRIHSGVGNAEPPPQPRQKPQIDVFVDSHPPQLQLLKSYQGHGPHINQLTVQWRLHDDFPAEKPVSLYYSANVNGPWQQVDGGIQNTGTFSFELPDHAPTRMYLRMVAFDAAGNTTEQISREPLLIDLSRPTARVITIDAIR</sequence>
<reference evidence="1 2" key="1">
    <citation type="submission" date="2019-02" db="EMBL/GenBank/DDBJ databases">
        <title>Deep-cultivation of Planctomycetes and their phenomic and genomic characterization uncovers novel biology.</title>
        <authorList>
            <person name="Wiegand S."/>
            <person name="Jogler M."/>
            <person name="Boedeker C."/>
            <person name="Pinto D."/>
            <person name="Vollmers J."/>
            <person name="Rivas-Marin E."/>
            <person name="Kohn T."/>
            <person name="Peeters S.H."/>
            <person name="Heuer A."/>
            <person name="Rast P."/>
            <person name="Oberbeckmann S."/>
            <person name="Bunk B."/>
            <person name="Jeske O."/>
            <person name="Meyerdierks A."/>
            <person name="Storesund J.E."/>
            <person name="Kallscheuer N."/>
            <person name="Luecker S."/>
            <person name="Lage O.M."/>
            <person name="Pohl T."/>
            <person name="Merkel B.J."/>
            <person name="Hornburger P."/>
            <person name="Mueller R.-W."/>
            <person name="Bruemmer F."/>
            <person name="Labrenz M."/>
            <person name="Spormann A.M."/>
            <person name="Op Den Camp H."/>
            <person name="Overmann J."/>
            <person name="Amann R."/>
            <person name="Jetten M.S.M."/>
            <person name="Mascher T."/>
            <person name="Medema M.H."/>
            <person name="Devos D.P."/>
            <person name="Kaster A.-K."/>
            <person name="Ovreas L."/>
            <person name="Rohde M."/>
            <person name="Galperin M.Y."/>
            <person name="Jogler C."/>
        </authorList>
    </citation>
    <scope>NUCLEOTIDE SEQUENCE [LARGE SCALE GENOMIC DNA]</scope>
    <source>
        <strain evidence="1 2">Pan54</strain>
    </source>
</reference>
<keyword evidence="2" id="KW-1185">Reference proteome</keyword>
<gene>
    <name evidence="1" type="ORF">Pan54_02660</name>
</gene>
<proteinExistence type="predicted"/>
<protein>
    <recommendedName>
        <fullName evidence="3">Ser-Thr-rich glycosyl-phosphatidyl-inositol-anchored membrane family protein</fullName>
    </recommendedName>
</protein>
<evidence type="ECO:0000313" key="2">
    <source>
        <dbReference type="Proteomes" id="UP000316095"/>
    </source>
</evidence>
<name>A0A5C5XA29_9PLAN</name>